<dbReference type="Proteomes" id="UP001447188">
    <property type="component" value="Unassembled WGS sequence"/>
</dbReference>
<dbReference type="EMBL" id="JBBBZM010000017">
    <property type="protein sequence ID" value="KAL0638815.1"/>
    <property type="molecule type" value="Genomic_DNA"/>
</dbReference>
<reference evidence="2 3" key="1">
    <citation type="submission" date="2024-02" db="EMBL/GenBank/DDBJ databases">
        <title>Discinaceae phylogenomics.</title>
        <authorList>
            <person name="Dirks A.C."/>
            <person name="James T.Y."/>
        </authorList>
    </citation>
    <scope>NUCLEOTIDE SEQUENCE [LARGE SCALE GENOMIC DNA]</scope>
    <source>
        <strain evidence="2 3">ACD0624</strain>
    </source>
</reference>
<keyword evidence="3" id="KW-1185">Reference proteome</keyword>
<comment type="caution">
    <text evidence="2">The sequence shown here is derived from an EMBL/GenBank/DDBJ whole genome shotgun (WGS) entry which is preliminary data.</text>
</comment>
<feature type="chain" id="PRO_5045831129" evidence="1">
    <location>
        <begin position="19"/>
        <end position="151"/>
    </location>
</feature>
<proteinExistence type="predicted"/>
<evidence type="ECO:0000313" key="2">
    <source>
        <dbReference type="EMBL" id="KAL0638815.1"/>
    </source>
</evidence>
<gene>
    <name evidence="2" type="ORF">Q9L58_002044</name>
</gene>
<protein>
    <submittedName>
        <fullName evidence="2">Uncharacterized protein</fullName>
    </submittedName>
</protein>
<keyword evidence="1" id="KW-0732">Signal</keyword>
<accession>A0ABR3GSN0</accession>
<evidence type="ECO:0000256" key="1">
    <source>
        <dbReference type="SAM" id="SignalP"/>
    </source>
</evidence>
<feature type="signal peptide" evidence="1">
    <location>
        <begin position="1"/>
        <end position="18"/>
    </location>
</feature>
<organism evidence="2 3">
    <name type="scientific">Discina gigas</name>
    <dbReference type="NCBI Taxonomy" id="1032678"/>
    <lineage>
        <taxon>Eukaryota</taxon>
        <taxon>Fungi</taxon>
        <taxon>Dikarya</taxon>
        <taxon>Ascomycota</taxon>
        <taxon>Pezizomycotina</taxon>
        <taxon>Pezizomycetes</taxon>
        <taxon>Pezizales</taxon>
        <taxon>Discinaceae</taxon>
        <taxon>Discina</taxon>
    </lineage>
</organism>
<sequence length="151" mass="15840">MKSSIISSIAVLASFVVATPILSARDDPKVFKLVAGPDAPAEIAGHPVQIISASLGWSTDSTITKDGTFFIQNNAKSGVTFYSKDTAYEIFLRPTHGTPLYFVRLGNPALDAAPPLTISTFTVSDTTGSGTETFSGGFLACGQAGNYNLMK</sequence>
<name>A0ABR3GSN0_9PEZI</name>
<evidence type="ECO:0000313" key="3">
    <source>
        <dbReference type="Proteomes" id="UP001447188"/>
    </source>
</evidence>